<dbReference type="PRINTS" id="PR00080">
    <property type="entry name" value="SDRFAMILY"/>
</dbReference>
<evidence type="ECO:0000256" key="1">
    <source>
        <dbReference type="ARBA" id="ARBA00006484"/>
    </source>
</evidence>
<protein>
    <submittedName>
        <fullName evidence="3">Short chain dehydrogenase</fullName>
    </submittedName>
</protein>
<dbReference type="NCBIfam" id="NF006384">
    <property type="entry name" value="PRK08628.1"/>
    <property type="match status" value="1"/>
</dbReference>
<accession>A0A4Q9JV04</accession>
<dbReference type="GO" id="GO:0016616">
    <property type="term" value="F:oxidoreductase activity, acting on the CH-OH group of donors, NAD or NADP as acceptor"/>
    <property type="evidence" value="ECO:0007669"/>
    <property type="project" value="TreeGrafter"/>
</dbReference>
<dbReference type="PRINTS" id="PR00081">
    <property type="entry name" value="GDHRDH"/>
</dbReference>
<keyword evidence="2" id="KW-0560">Oxidoreductase</keyword>
<comment type="similarity">
    <text evidence="1">Belongs to the short-chain dehydrogenases/reductases (SDR) family.</text>
</comment>
<dbReference type="GO" id="GO:0048038">
    <property type="term" value="F:quinone binding"/>
    <property type="evidence" value="ECO:0007669"/>
    <property type="project" value="TreeGrafter"/>
</dbReference>
<dbReference type="PANTHER" id="PTHR42760:SF133">
    <property type="entry name" value="3-OXOACYL-[ACYL-CARRIER-PROTEIN] REDUCTASE"/>
    <property type="match status" value="1"/>
</dbReference>
<dbReference type="InterPro" id="IPR036291">
    <property type="entry name" value="NAD(P)-bd_dom_sf"/>
</dbReference>
<gene>
    <name evidence="3" type="ORF">DU473_03450</name>
</gene>
<name>A0A4Q9JV04_9BACT</name>
<dbReference type="CDD" id="cd05233">
    <property type="entry name" value="SDR_c"/>
    <property type="match status" value="1"/>
</dbReference>
<evidence type="ECO:0000313" key="4">
    <source>
        <dbReference type="Proteomes" id="UP000292583"/>
    </source>
</evidence>
<dbReference type="SUPFAM" id="SSF51735">
    <property type="entry name" value="NAD(P)-binding Rossmann-fold domains"/>
    <property type="match status" value="1"/>
</dbReference>
<dbReference type="FunFam" id="3.40.50.720:FF:000084">
    <property type="entry name" value="Short-chain dehydrogenase reductase"/>
    <property type="match status" value="1"/>
</dbReference>
<evidence type="ECO:0000313" key="3">
    <source>
        <dbReference type="EMBL" id="TBR81408.1"/>
    </source>
</evidence>
<dbReference type="RefSeq" id="WP_131163574.1">
    <property type="nucleotide sequence ID" value="NZ_QPGQ01000014.1"/>
</dbReference>
<dbReference type="EMBL" id="QPGR01000005">
    <property type="protein sequence ID" value="TBR81408.1"/>
    <property type="molecule type" value="Genomic_DNA"/>
</dbReference>
<dbReference type="Pfam" id="PF13561">
    <property type="entry name" value="adh_short_C2"/>
    <property type="match status" value="1"/>
</dbReference>
<dbReference type="Gene3D" id="3.40.50.720">
    <property type="entry name" value="NAD(P)-binding Rossmann-like Domain"/>
    <property type="match status" value="1"/>
</dbReference>
<sequence>MDLRIKDKICIITGGAKGIGYGIAKLWASEGGIPVVFSRSMPKEHDKELKSLCKNYSFFEIDLKNYDLIAKLVNEVVAKHKGIYALVNNAGANDNLHIENTSVEDLIKSYENNLFHYYAMAKECLPYIKKEQGSILNVVSKTGITGQGRTSAYASAKAAQMGFTREWACAFAKDNVRVNAIAPAEVMTPLYEKWLLNFADPKKQYEKIAKDIPLGHRFTTIEEIANTAVFTLSPLASHTTGQILFADGGYVHLDRALNWDKE</sequence>
<reference evidence="3 4" key="1">
    <citation type="submission" date="2018-07" db="EMBL/GenBank/DDBJ databases">
        <title>Campylobacter zealandensis sp. nov., isolated from birds and water in New Zealand.</title>
        <authorList>
            <person name="Wilkinson D.A."/>
            <person name="Biggs P.J."/>
            <person name="French N.P."/>
            <person name="Midwinter A.C."/>
        </authorList>
    </citation>
    <scope>NUCLEOTIDE SEQUENCE [LARGE SCALE GENOMIC DNA]</scope>
    <source>
        <strain evidence="3 4">B423b</strain>
    </source>
</reference>
<proteinExistence type="inferred from homology"/>
<dbReference type="GO" id="GO:0006633">
    <property type="term" value="P:fatty acid biosynthetic process"/>
    <property type="evidence" value="ECO:0007669"/>
    <property type="project" value="TreeGrafter"/>
</dbReference>
<dbReference type="InterPro" id="IPR002347">
    <property type="entry name" value="SDR_fam"/>
</dbReference>
<dbReference type="AlphaFoldDB" id="A0A4Q9JV04"/>
<comment type="caution">
    <text evidence="3">The sequence shown here is derived from an EMBL/GenBank/DDBJ whole genome shotgun (WGS) entry which is preliminary data.</text>
</comment>
<organism evidence="3 4">
    <name type="scientific">Campylobacter novaezeelandiae</name>
    <dbReference type="NCBI Taxonomy" id="2267891"/>
    <lineage>
        <taxon>Bacteria</taxon>
        <taxon>Pseudomonadati</taxon>
        <taxon>Campylobacterota</taxon>
        <taxon>Epsilonproteobacteria</taxon>
        <taxon>Campylobacterales</taxon>
        <taxon>Campylobacteraceae</taxon>
        <taxon>Campylobacter</taxon>
    </lineage>
</organism>
<keyword evidence="4" id="KW-1185">Reference proteome</keyword>
<dbReference type="PANTHER" id="PTHR42760">
    <property type="entry name" value="SHORT-CHAIN DEHYDROGENASES/REDUCTASES FAMILY MEMBER"/>
    <property type="match status" value="1"/>
</dbReference>
<evidence type="ECO:0000256" key="2">
    <source>
        <dbReference type="ARBA" id="ARBA00023002"/>
    </source>
</evidence>
<dbReference type="Proteomes" id="UP000292583">
    <property type="component" value="Unassembled WGS sequence"/>
</dbReference>
<dbReference type="OrthoDB" id="5359522at2"/>